<evidence type="ECO:0000256" key="6">
    <source>
        <dbReference type="ARBA" id="ARBA00022946"/>
    </source>
</evidence>
<evidence type="ECO:0000256" key="2">
    <source>
        <dbReference type="ARBA" id="ARBA00004305"/>
    </source>
</evidence>
<dbReference type="InterPro" id="IPR005479">
    <property type="entry name" value="CPAse_ATP-bd"/>
</dbReference>
<dbReference type="EnsemblMetazoa" id="XM_031930902">
    <property type="protein sequence ID" value="XP_031786762"/>
    <property type="gene ID" value="LOC100117061"/>
</dbReference>
<dbReference type="GO" id="GO:0005524">
    <property type="term" value="F:ATP binding"/>
    <property type="evidence" value="ECO:0007669"/>
    <property type="project" value="UniProtKB-UniRule"/>
</dbReference>
<dbReference type="PANTHER" id="PTHR18866">
    <property type="entry name" value="CARBOXYLASE:PYRUVATE/ACETYL-COA/PROPIONYL-COA CARBOXYLASE"/>
    <property type="match status" value="1"/>
</dbReference>
<evidence type="ECO:0000256" key="5">
    <source>
        <dbReference type="ARBA" id="ARBA00022840"/>
    </source>
</evidence>
<dbReference type="FunFam" id="3.30.1490.20:FF:000003">
    <property type="entry name" value="acetyl-CoA carboxylase isoform X1"/>
    <property type="match status" value="1"/>
</dbReference>
<dbReference type="PROSITE" id="PS50975">
    <property type="entry name" value="ATP_GRASP"/>
    <property type="match status" value="1"/>
</dbReference>
<dbReference type="GO" id="GO:0005759">
    <property type="term" value="C:mitochondrial matrix"/>
    <property type="evidence" value="ECO:0007669"/>
    <property type="project" value="UniProtKB-SubCell"/>
</dbReference>
<dbReference type="InterPro" id="IPR011054">
    <property type="entry name" value="Rudment_hybrid_motif"/>
</dbReference>
<dbReference type="SUPFAM" id="SSF51246">
    <property type="entry name" value="Rudiment single hybrid motif"/>
    <property type="match status" value="1"/>
</dbReference>
<dbReference type="OrthoDB" id="196847at2759"/>
<feature type="domain" description="Biotin carboxylation" evidence="13">
    <location>
        <begin position="33"/>
        <end position="480"/>
    </location>
</feature>
<feature type="domain" description="Lipoyl-binding" evidence="11">
    <location>
        <begin position="629"/>
        <end position="704"/>
    </location>
</feature>
<dbReference type="Pfam" id="PF02785">
    <property type="entry name" value="Biotin_carb_C"/>
    <property type="match status" value="1"/>
</dbReference>
<evidence type="ECO:0000256" key="3">
    <source>
        <dbReference type="ARBA" id="ARBA00022598"/>
    </source>
</evidence>
<dbReference type="AlphaFoldDB" id="A0A7M7QFS5"/>
<dbReference type="InterPro" id="IPR050856">
    <property type="entry name" value="Biotin_carboxylase_complex"/>
</dbReference>
<dbReference type="FunFam" id="3.30.470.20:FF:000028">
    <property type="entry name" value="Methylcrotonoyl-CoA carboxylase subunit alpha, mitochondrial"/>
    <property type="match status" value="1"/>
</dbReference>
<dbReference type="InParanoid" id="A0A7M7QFS5"/>
<protein>
    <recommendedName>
        <fullName evidence="16">Methylcrotonoyl-CoA carboxylase subunit alpha, mitochondrial</fullName>
    </recommendedName>
</protein>
<dbReference type="SUPFAM" id="SSF56059">
    <property type="entry name" value="Glutathione synthetase ATP-binding domain-like"/>
    <property type="match status" value="1"/>
</dbReference>
<dbReference type="PROSITE" id="PS50979">
    <property type="entry name" value="BC"/>
    <property type="match status" value="1"/>
</dbReference>
<evidence type="ECO:0000259" key="13">
    <source>
        <dbReference type="PROSITE" id="PS50979"/>
    </source>
</evidence>
<comment type="cofactor">
    <cofactor evidence="1">
        <name>biotin</name>
        <dbReference type="ChEBI" id="CHEBI:57586"/>
    </cofactor>
</comment>
<dbReference type="KEGG" id="nvi:100117061"/>
<keyword evidence="5 10" id="KW-0067">ATP-binding</keyword>
<dbReference type="FunCoup" id="A0A7M7QFS5">
    <property type="interactions" value="1632"/>
</dbReference>
<dbReference type="Proteomes" id="UP000002358">
    <property type="component" value="Chromosome 5"/>
</dbReference>
<dbReference type="Pfam" id="PF00364">
    <property type="entry name" value="Biotin_lipoyl"/>
    <property type="match status" value="1"/>
</dbReference>
<comment type="function">
    <text evidence="9">This is one of the 2 subunits of the biotin-dependent propionyl-CoA carboxylase (PCC), a mitochondrial enzyme involved in the catabolism of odd chain fatty acids, branched-chain amino acids isoleucine, threonine, methionine, and valine and other metabolites. Propionyl-CoA carboxylase catalyzes the carboxylation of propionyl-CoA/propanoyl-CoA to D-methylmalonyl-CoA/(S)-methylmalonyl-CoA. Within the holoenzyme, the alpha subunit catalyzes the ATP-dependent carboxylation of the biotin carried by the biotin carboxyl carrier (BCC) domain, while the beta subunit then transfers the carboxyl group from carboxylated biotin to propionyl-CoA. Propionyl-CoA carboxylase also significantly acts on butyryl-CoA/butanoyl-CoA, which is converted to ethylmalonyl-CoA/(2S)-ethylmalonyl-CoA. Other alternative minor substrates include (2E)-butenoyl-CoA/crotonoyl-CoA.</text>
</comment>
<dbReference type="SUPFAM" id="SSF52440">
    <property type="entry name" value="PreATP-grasp domain"/>
    <property type="match status" value="1"/>
</dbReference>
<name>A0A7M7QFS5_NASVI</name>
<evidence type="ECO:0000313" key="15">
    <source>
        <dbReference type="Proteomes" id="UP000002358"/>
    </source>
</evidence>
<dbReference type="NCBIfam" id="NF006367">
    <property type="entry name" value="PRK08591.1"/>
    <property type="match status" value="1"/>
</dbReference>
<dbReference type="CTD" id="56922"/>
<accession>A0A7M7QFS5</accession>
<dbReference type="Gene3D" id="2.40.50.100">
    <property type="match status" value="1"/>
</dbReference>
<dbReference type="FunFam" id="3.40.50.20:FF:000010">
    <property type="entry name" value="Propionyl-CoA carboxylase subunit alpha"/>
    <property type="match status" value="1"/>
</dbReference>
<dbReference type="GO" id="GO:0046872">
    <property type="term" value="F:metal ion binding"/>
    <property type="evidence" value="ECO:0007669"/>
    <property type="project" value="InterPro"/>
</dbReference>
<keyword evidence="4 10" id="KW-0547">Nucleotide-binding</keyword>
<evidence type="ECO:0000256" key="10">
    <source>
        <dbReference type="PROSITE-ProRule" id="PRU00409"/>
    </source>
</evidence>
<keyword evidence="7" id="KW-0496">Mitochondrion</keyword>
<evidence type="ECO:0000256" key="1">
    <source>
        <dbReference type="ARBA" id="ARBA00001953"/>
    </source>
</evidence>
<dbReference type="PANTHER" id="PTHR18866:SF33">
    <property type="entry name" value="METHYLCROTONOYL-COA CARBOXYLASE SUBUNIT ALPHA, MITOCHONDRIAL-RELATED"/>
    <property type="match status" value="1"/>
</dbReference>
<dbReference type="Gene3D" id="3.30.470.20">
    <property type="entry name" value="ATP-grasp fold, B domain"/>
    <property type="match status" value="1"/>
</dbReference>
<evidence type="ECO:0000256" key="4">
    <source>
        <dbReference type="ARBA" id="ARBA00022741"/>
    </source>
</evidence>
<dbReference type="Pfam" id="PF02786">
    <property type="entry name" value="CPSase_L_D2"/>
    <property type="match status" value="1"/>
</dbReference>
<dbReference type="InterPro" id="IPR011053">
    <property type="entry name" value="Single_hybrid_motif"/>
</dbReference>
<comment type="subcellular location">
    <subcellularLocation>
        <location evidence="2">Mitochondrion matrix</location>
    </subcellularLocation>
</comment>
<evidence type="ECO:0000259" key="11">
    <source>
        <dbReference type="PROSITE" id="PS50968"/>
    </source>
</evidence>
<dbReference type="SUPFAM" id="SSF51230">
    <property type="entry name" value="Single hybrid motif"/>
    <property type="match status" value="1"/>
</dbReference>
<dbReference type="PROSITE" id="PS00188">
    <property type="entry name" value="BIOTIN"/>
    <property type="match status" value="1"/>
</dbReference>
<evidence type="ECO:0000256" key="9">
    <source>
        <dbReference type="ARBA" id="ARBA00056148"/>
    </source>
</evidence>
<proteinExistence type="predicted"/>
<evidence type="ECO:0000256" key="7">
    <source>
        <dbReference type="ARBA" id="ARBA00023128"/>
    </source>
</evidence>
<dbReference type="InterPro" id="IPR005481">
    <property type="entry name" value="BC-like_N"/>
</dbReference>
<evidence type="ECO:0000259" key="12">
    <source>
        <dbReference type="PROSITE" id="PS50975"/>
    </source>
</evidence>
<dbReference type="RefSeq" id="XP_031786762.1">
    <property type="nucleotide sequence ID" value="XM_031930902.2"/>
</dbReference>
<keyword evidence="3" id="KW-0436">Ligase</keyword>
<dbReference type="Gene3D" id="3.30.700.40">
    <property type="match status" value="1"/>
</dbReference>
<evidence type="ECO:0000313" key="14">
    <source>
        <dbReference type="EnsemblMetazoa" id="XP_031786762"/>
    </source>
</evidence>
<keyword evidence="6" id="KW-0809">Transit peptide</keyword>
<dbReference type="CDD" id="cd06850">
    <property type="entry name" value="biotinyl_domain"/>
    <property type="match status" value="1"/>
</dbReference>
<dbReference type="InterPro" id="IPR000089">
    <property type="entry name" value="Biotin_lipoyl"/>
</dbReference>
<dbReference type="FunFam" id="2.40.50.100:FF:000003">
    <property type="entry name" value="Acetyl-CoA carboxylase biotin carboxyl carrier protein"/>
    <property type="match status" value="1"/>
</dbReference>
<dbReference type="GO" id="GO:0004485">
    <property type="term" value="F:methylcrotonoyl-CoA carboxylase activity"/>
    <property type="evidence" value="ECO:0007669"/>
    <property type="project" value="TreeGrafter"/>
</dbReference>
<dbReference type="PROSITE" id="PS50968">
    <property type="entry name" value="BIOTINYL_LIPOYL"/>
    <property type="match status" value="1"/>
</dbReference>
<dbReference type="InterPro" id="IPR016185">
    <property type="entry name" value="PreATP-grasp_dom_sf"/>
</dbReference>
<dbReference type="InterPro" id="IPR005482">
    <property type="entry name" value="Biotin_COase_C"/>
</dbReference>
<dbReference type="SMR" id="A0A7M7QFS5"/>
<sequence length="709" mass="78554">MYRLARFESLLKKIDLISGTREFSANQRNCSTRIDKILIANRGEIACRITRTAKKLGVKTVAVYSDVDKDSMHVDLADEAYCIGPAPSSQSYLRQDKIIATAKSAKCQAIHPGYGFLSENTEFAELCQKQNIIFIGPPAQAIRDMGIKSTSKAIMAAAGVPIIEGYHGDDQSNEKLLQEAQKIGFPLMIKAVRGGGGKGMRIARKEAEFLQALESARTESQKAFGDSAVLLEQYVAEPRHVEVQVFADKHGNAVYLFERDCSVQRRHQKVIEEAPAPGISEELRVELGEAAVRAAKAVGYVGAGTVEFIMDRHTHKFHFMEMNTRLQVEHPVTEAITGTDLVEWQLRIAAGEELPLKQEDIKLNGHAFEARIYAEDPRGGFLPGAGKLLHLTPPSIVENIRVETGVRQNDEVSVHYDPMIAKLIVWGKDRKEALSIMKSKLSEYNIVGLETNVEFIKDICAHPKFRNGDVHTGFIEENYDALFPKIEVPKRVLAEGALGLILCAELDALKTAVKSSDVYNPFALETGLRVNHVLHRRIHFEVGEEKFFVDVQYVEPEVYSMRINDLGPWRTVTGSLKKEGNISELKADVDGVVQKSRIVKIGNELHLFTHDRKWKLVTPQPKYVKELSNQTNVVAGAAVSPMPGVVDKILIKQGDEVKTGDPLIVIVAMKMEHVIKASANGTVDNVLCKVGESVAKNKLLVKVESVQAQ</sequence>
<dbReference type="InterPro" id="IPR048429">
    <property type="entry name" value="MCC_alpha_BT"/>
</dbReference>
<organism evidence="14 15">
    <name type="scientific">Nasonia vitripennis</name>
    <name type="common">Parasitic wasp</name>
    <dbReference type="NCBI Taxonomy" id="7425"/>
    <lineage>
        <taxon>Eukaryota</taxon>
        <taxon>Metazoa</taxon>
        <taxon>Ecdysozoa</taxon>
        <taxon>Arthropoda</taxon>
        <taxon>Hexapoda</taxon>
        <taxon>Insecta</taxon>
        <taxon>Pterygota</taxon>
        <taxon>Neoptera</taxon>
        <taxon>Endopterygota</taxon>
        <taxon>Hymenoptera</taxon>
        <taxon>Apocrita</taxon>
        <taxon>Proctotrupomorpha</taxon>
        <taxon>Chalcidoidea</taxon>
        <taxon>Pteromalidae</taxon>
        <taxon>Pteromalinae</taxon>
        <taxon>Nasonia</taxon>
    </lineage>
</organism>
<dbReference type="Pfam" id="PF21139">
    <property type="entry name" value="BT_MCC_alpha"/>
    <property type="match status" value="1"/>
</dbReference>
<dbReference type="InterPro" id="IPR011761">
    <property type="entry name" value="ATP-grasp"/>
</dbReference>
<dbReference type="SMART" id="SM00878">
    <property type="entry name" value="Biotin_carb_C"/>
    <property type="match status" value="1"/>
</dbReference>
<dbReference type="PROSITE" id="PS00867">
    <property type="entry name" value="CPSASE_2"/>
    <property type="match status" value="1"/>
</dbReference>
<keyword evidence="15" id="KW-1185">Reference proteome</keyword>
<dbReference type="InterPro" id="IPR001882">
    <property type="entry name" value="Biotin_BS"/>
</dbReference>
<dbReference type="Pfam" id="PF00289">
    <property type="entry name" value="Biotin_carb_N"/>
    <property type="match status" value="1"/>
</dbReference>
<dbReference type="GeneID" id="100117061"/>
<evidence type="ECO:0000256" key="8">
    <source>
        <dbReference type="ARBA" id="ARBA00023267"/>
    </source>
</evidence>
<keyword evidence="8" id="KW-0092">Biotin</keyword>
<feature type="domain" description="ATP-grasp" evidence="12">
    <location>
        <begin position="152"/>
        <end position="350"/>
    </location>
</feature>
<evidence type="ECO:0008006" key="16">
    <source>
        <dbReference type="Google" id="ProtNLM"/>
    </source>
</evidence>
<dbReference type="InterPro" id="IPR011764">
    <property type="entry name" value="Biotin_carboxylation_dom"/>
</dbReference>
<reference evidence="14" key="1">
    <citation type="submission" date="2021-01" db="UniProtKB">
        <authorList>
            <consortium name="EnsemblMetazoa"/>
        </authorList>
    </citation>
    <scope>IDENTIFICATION</scope>
</reference>